<reference evidence="1 2" key="2">
    <citation type="journal article" date="2017" name="Front. Plant Sci.">
        <title>Gene Classification and Mining of Molecular Markers Useful in Red Clover (Trifolium pratense) Breeding.</title>
        <authorList>
            <person name="Istvanek J."/>
            <person name="Dluhosova J."/>
            <person name="Dluhos P."/>
            <person name="Patkova L."/>
            <person name="Nedelnik J."/>
            <person name="Repkova J."/>
        </authorList>
    </citation>
    <scope>NUCLEOTIDE SEQUENCE [LARGE SCALE GENOMIC DNA]</scope>
    <source>
        <strain evidence="2">cv. Tatra</strain>
        <tissue evidence="1">Young leaves</tissue>
    </source>
</reference>
<keyword evidence="1" id="KW-0269">Exonuclease</keyword>
<keyword evidence="1" id="KW-0378">Hydrolase</keyword>
<evidence type="ECO:0000313" key="1">
    <source>
        <dbReference type="EMBL" id="PNY13124.1"/>
    </source>
</evidence>
<proteinExistence type="predicted"/>
<organism evidence="1 2">
    <name type="scientific">Trifolium pratense</name>
    <name type="common">Red clover</name>
    <dbReference type="NCBI Taxonomy" id="57577"/>
    <lineage>
        <taxon>Eukaryota</taxon>
        <taxon>Viridiplantae</taxon>
        <taxon>Streptophyta</taxon>
        <taxon>Embryophyta</taxon>
        <taxon>Tracheophyta</taxon>
        <taxon>Spermatophyta</taxon>
        <taxon>Magnoliopsida</taxon>
        <taxon>eudicotyledons</taxon>
        <taxon>Gunneridae</taxon>
        <taxon>Pentapetalae</taxon>
        <taxon>rosids</taxon>
        <taxon>fabids</taxon>
        <taxon>Fabales</taxon>
        <taxon>Fabaceae</taxon>
        <taxon>Papilionoideae</taxon>
        <taxon>50 kb inversion clade</taxon>
        <taxon>NPAAA clade</taxon>
        <taxon>Hologalegina</taxon>
        <taxon>IRL clade</taxon>
        <taxon>Trifolieae</taxon>
        <taxon>Trifolium</taxon>
    </lineage>
</organism>
<dbReference type="InterPro" id="IPR036691">
    <property type="entry name" value="Endo/exonu/phosph_ase_sf"/>
</dbReference>
<name>A0A2K3PD04_TRIPR</name>
<gene>
    <name evidence="1" type="ORF">L195_g009772</name>
</gene>
<comment type="caution">
    <text evidence="1">The sequence shown here is derived from an EMBL/GenBank/DDBJ whole genome shotgun (WGS) entry which is preliminary data.</text>
</comment>
<dbReference type="AlphaFoldDB" id="A0A2K3PD04"/>
<reference evidence="1 2" key="1">
    <citation type="journal article" date="2014" name="Am. J. Bot.">
        <title>Genome assembly and annotation for red clover (Trifolium pratense; Fabaceae).</title>
        <authorList>
            <person name="Istvanek J."/>
            <person name="Jaros M."/>
            <person name="Krenek A."/>
            <person name="Repkova J."/>
        </authorList>
    </citation>
    <scope>NUCLEOTIDE SEQUENCE [LARGE SCALE GENOMIC DNA]</scope>
    <source>
        <strain evidence="2">cv. Tatra</strain>
        <tissue evidence="1">Young leaves</tissue>
    </source>
</reference>
<dbReference type="SUPFAM" id="SSF56219">
    <property type="entry name" value="DNase I-like"/>
    <property type="match status" value="1"/>
</dbReference>
<keyword evidence="1" id="KW-0540">Nuclease</keyword>
<evidence type="ECO:0000313" key="2">
    <source>
        <dbReference type="Proteomes" id="UP000236291"/>
    </source>
</evidence>
<dbReference type="GO" id="GO:0004519">
    <property type="term" value="F:endonuclease activity"/>
    <property type="evidence" value="ECO:0007669"/>
    <property type="project" value="UniProtKB-KW"/>
</dbReference>
<sequence length="289" mass="33351">MDLSRRIFDAITPVMSLADTENADMQQVDDSAVDKENVDMVPETQPTIEVILNWYWHSLHVDKFCVNSRPNKDPNLWGLWNGSSSFTPIFSSDQCIVFEALSQTVKVYIAVVYANASYLIRRLLWDTLTQLQAQYGGPWIFLGDFNAVFGAHEKRGKRHAWLSHWQSVHCCALLKHCSYHHPLLLAIDEIIRLQEAIDSNGITDELRRLDYNAQLVLTKALLGQDQFWKEKARVHHFIHGDRNTSYFHRLAKIKAATKSIRLINNDNGALMNDADLEQHILHYFQNIFC</sequence>
<dbReference type="Gene3D" id="3.60.10.10">
    <property type="entry name" value="Endonuclease/exonuclease/phosphatase"/>
    <property type="match status" value="1"/>
</dbReference>
<keyword evidence="1" id="KW-0255">Endonuclease</keyword>
<dbReference type="EMBL" id="ASHM01005835">
    <property type="protein sequence ID" value="PNY13124.1"/>
    <property type="molecule type" value="Genomic_DNA"/>
</dbReference>
<dbReference type="Proteomes" id="UP000236291">
    <property type="component" value="Unassembled WGS sequence"/>
</dbReference>
<protein>
    <submittedName>
        <fullName evidence="1">Endonuclease/exonuclease/phosphatase family protein</fullName>
    </submittedName>
</protein>
<accession>A0A2K3PD04</accession>
<dbReference type="GO" id="GO:0004527">
    <property type="term" value="F:exonuclease activity"/>
    <property type="evidence" value="ECO:0007669"/>
    <property type="project" value="UniProtKB-KW"/>
</dbReference>